<dbReference type="EMBL" id="JASXSV010000048">
    <property type="protein sequence ID" value="MDP0590347.1"/>
    <property type="molecule type" value="Genomic_DNA"/>
</dbReference>
<comment type="caution">
    <text evidence="1">The sequence shown here is derived from an EMBL/GenBank/DDBJ whole genome shotgun (WGS) entry which is preliminary data.</text>
</comment>
<proteinExistence type="predicted"/>
<dbReference type="Proteomes" id="UP001178148">
    <property type="component" value="Unassembled WGS sequence"/>
</dbReference>
<feature type="non-terminal residue" evidence="1">
    <location>
        <position position="1"/>
    </location>
</feature>
<evidence type="ECO:0000313" key="2">
    <source>
        <dbReference type="Proteomes" id="UP001178148"/>
    </source>
</evidence>
<name>A0AA90NWK1_9GAMM</name>
<dbReference type="AlphaFoldDB" id="A0AA90NWK1"/>
<gene>
    <name evidence="1" type="ORF">QS748_14620</name>
</gene>
<organism evidence="1 2">
    <name type="scientific">Candidatus Endonucleibacter bathymodioli</name>
    <dbReference type="NCBI Taxonomy" id="539814"/>
    <lineage>
        <taxon>Bacteria</taxon>
        <taxon>Pseudomonadati</taxon>
        <taxon>Pseudomonadota</taxon>
        <taxon>Gammaproteobacteria</taxon>
        <taxon>Oceanospirillales</taxon>
        <taxon>Endozoicomonadaceae</taxon>
        <taxon>Candidatus Endonucleibacter</taxon>
    </lineage>
</organism>
<accession>A0AA90NWK1</accession>
<protein>
    <submittedName>
        <fullName evidence="1">Uncharacterized protein</fullName>
    </submittedName>
</protein>
<evidence type="ECO:0000313" key="1">
    <source>
        <dbReference type="EMBL" id="MDP0590347.1"/>
    </source>
</evidence>
<keyword evidence="2" id="KW-1185">Reference proteome</keyword>
<sequence length="200" mass="22901">ITTTPSIIAASIPSPSIKKMLLEKKKRYAKYRSNKVMKDNYIFDNMNHMDGKLKERITTLFNMKDIADNYAKALSYFSVKVLCNETVIKALDDSANMIYSVACSNISTNSDGSDIMLHESSIGYETEREKSSRRLRNRRRIDKYKLEYNKSATKVIELYIELVDKDIAKLEECNNSLGISAAEFNNDDACDDQTIYPQFV</sequence>
<reference evidence="1 2" key="1">
    <citation type="journal article" date="2023" name="bioRxiv">
        <title>An intranuclear bacterial parasite of deep-sea mussels expresses apoptosis inhibitors acquired from its host.</title>
        <authorList>
            <person name="Gonzalez Porras M.A."/>
            <person name="Assie A."/>
            <person name="Tietjen M."/>
            <person name="Violette M."/>
            <person name="Kleiner M."/>
            <person name="Gruber-Vodicka H."/>
            <person name="Dubilier N."/>
            <person name="Leisch N."/>
        </authorList>
    </citation>
    <scope>NUCLEOTIDE SEQUENCE [LARGE SCALE GENOMIC DNA]</scope>
    <source>
        <strain evidence="1">IAP13</strain>
    </source>
</reference>